<feature type="domain" description="Polymerase beta nucleotidyltransferase" evidence="1">
    <location>
        <begin position="12"/>
        <end position="105"/>
    </location>
</feature>
<evidence type="ECO:0000313" key="2">
    <source>
        <dbReference type="EMBL" id="EFI34248.1"/>
    </source>
</evidence>
<dbReference type="CDD" id="cd05403">
    <property type="entry name" value="NT_KNTase_like"/>
    <property type="match status" value="1"/>
</dbReference>
<dbReference type="PANTHER" id="PTHR43852">
    <property type="entry name" value="NUCLEOTIDYLTRANSFERASE"/>
    <property type="match status" value="1"/>
</dbReference>
<protein>
    <submittedName>
        <fullName evidence="2">DNA polymerase beta domain protein region</fullName>
    </submittedName>
</protein>
<dbReference type="Proteomes" id="UP000005496">
    <property type="component" value="Unassembled WGS sequence"/>
</dbReference>
<keyword evidence="3" id="KW-1185">Reference proteome</keyword>
<name>D6SNC2_9BACT</name>
<sequence length="139" mass="15811">MKPAPADIADRVEPVLSQHRQVIAAYLFGSAASGRLRPGSDIDIAVLLDERAGKFDRKEELERLHPPLCRALRHDVHLVFLNQASCLLLGQVIDKGVLLYVSDQEQLSLFRMRSLTLYTEFAPYMRMFRESMKKKVSKA</sequence>
<dbReference type="eggNOG" id="COG1669">
    <property type="taxonomic scope" value="Bacteria"/>
</dbReference>
<dbReference type="PANTHER" id="PTHR43852:SF3">
    <property type="entry name" value="NUCLEOTIDYLTRANSFERASE"/>
    <property type="match status" value="1"/>
</dbReference>
<accession>D6SNC2</accession>
<evidence type="ECO:0000313" key="3">
    <source>
        <dbReference type="Proteomes" id="UP000005496"/>
    </source>
</evidence>
<proteinExistence type="predicted"/>
<comment type="caution">
    <text evidence="2">The sequence shown here is derived from an EMBL/GenBank/DDBJ whole genome shotgun (WGS) entry which is preliminary data.</text>
</comment>
<organism evidence="2 3">
    <name type="scientific">Desulfonatronospira thiodismutans ASO3-1</name>
    <dbReference type="NCBI Taxonomy" id="555779"/>
    <lineage>
        <taxon>Bacteria</taxon>
        <taxon>Pseudomonadati</taxon>
        <taxon>Thermodesulfobacteriota</taxon>
        <taxon>Desulfovibrionia</taxon>
        <taxon>Desulfovibrionales</taxon>
        <taxon>Desulfonatronovibrionaceae</taxon>
        <taxon>Desulfonatronospira</taxon>
    </lineage>
</organism>
<dbReference type="AlphaFoldDB" id="D6SNC2"/>
<dbReference type="RefSeq" id="WP_008869576.1">
    <property type="nucleotide sequence ID" value="NZ_ACJN02000002.1"/>
</dbReference>
<evidence type="ECO:0000259" key="1">
    <source>
        <dbReference type="Pfam" id="PF18765"/>
    </source>
</evidence>
<dbReference type="InterPro" id="IPR041633">
    <property type="entry name" value="Polbeta"/>
</dbReference>
<dbReference type="Gene3D" id="3.30.460.10">
    <property type="entry name" value="Beta Polymerase, domain 2"/>
    <property type="match status" value="1"/>
</dbReference>
<dbReference type="Pfam" id="PF18765">
    <property type="entry name" value="Polbeta"/>
    <property type="match status" value="1"/>
</dbReference>
<gene>
    <name evidence="2" type="ORF">Dthio_PD1599</name>
</gene>
<dbReference type="SUPFAM" id="SSF81301">
    <property type="entry name" value="Nucleotidyltransferase"/>
    <property type="match status" value="1"/>
</dbReference>
<dbReference type="EMBL" id="ACJN02000002">
    <property type="protein sequence ID" value="EFI34248.1"/>
    <property type="molecule type" value="Genomic_DNA"/>
</dbReference>
<dbReference type="NCBIfam" id="NF047752">
    <property type="entry name" value="MntA_antitoxin"/>
    <property type="match status" value="1"/>
</dbReference>
<dbReference type="InterPro" id="IPR052930">
    <property type="entry name" value="TA_antitoxin_MntA"/>
</dbReference>
<dbReference type="InterPro" id="IPR043519">
    <property type="entry name" value="NT_sf"/>
</dbReference>
<reference evidence="2" key="1">
    <citation type="submission" date="2010-05" db="EMBL/GenBank/DDBJ databases">
        <title>The draft genome of Desulfonatronospira thiodismutans ASO3-1.</title>
        <authorList>
            <consortium name="US DOE Joint Genome Institute (JGI-PGF)"/>
            <person name="Lucas S."/>
            <person name="Copeland A."/>
            <person name="Lapidus A."/>
            <person name="Cheng J.-F."/>
            <person name="Bruce D."/>
            <person name="Goodwin L."/>
            <person name="Pitluck S."/>
            <person name="Chertkov O."/>
            <person name="Brettin T."/>
            <person name="Detter J.C."/>
            <person name="Han C."/>
            <person name="Land M.L."/>
            <person name="Hauser L."/>
            <person name="Kyrpides N."/>
            <person name="Mikhailova N."/>
            <person name="Muyzer G."/>
            <person name="Woyke T."/>
        </authorList>
    </citation>
    <scope>NUCLEOTIDE SEQUENCE [LARGE SCALE GENOMIC DNA]</scope>
    <source>
        <strain evidence="2">ASO3-1</strain>
    </source>
</reference>